<reference evidence="1" key="1">
    <citation type="submission" date="2022-01" db="EMBL/GenBank/DDBJ databases">
        <title>Genome Sequence Resource for Two Populations of Ditylenchus destructor, the Migratory Endoparasitic Phytonematode.</title>
        <authorList>
            <person name="Zhang H."/>
            <person name="Lin R."/>
            <person name="Xie B."/>
        </authorList>
    </citation>
    <scope>NUCLEOTIDE SEQUENCE</scope>
    <source>
        <strain evidence="1">BazhouSP</strain>
    </source>
</reference>
<organism evidence="1 2">
    <name type="scientific">Ditylenchus destructor</name>
    <dbReference type="NCBI Taxonomy" id="166010"/>
    <lineage>
        <taxon>Eukaryota</taxon>
        <taxon>Metazoa</taxon>
        <taxon>Ecdysozoa</taxon>
        <taxon>Nematoda</taxon>
        <taxon>Chromadorea</taxon>
        <taxon>Rhabditida</taxon>
        <taxon>Tylenchina</taxon>
        <taxon>Tylenchomorpha</taxon>
        <taxon>Sphaerularioidea</taxon>
        <taxon>Anguinidae</taxon>
        <taxon>Anguininae</taxon>
        <taxon>Ditylenchus</taxon>
    </lineage>
</organism>
<sequence>MQVCAGKLPKECDWFFGCDPNAQLLKSLIGWFIHSPTHSTNTVRIPESTDLTSPEQQGKDNCLAALSHQTNDGRTHMQYAQ</sequence>
<evidence type="ECO:0000313" key="2">
    <source>
        <dbReference type="Proteomes" id="UP001201812"/>
    </source>
</evidence>
<dbReference type="EMBL" id="JAKKPZ010000566">
    <property type="protein sequence ID" value="KAI1693963.1"/>
    <property type="molecule type" value="Genomic_DNA"/>
</dbReference>
<dbReference type="Proteomes" id="UP001201812">
    <property type="component" value="Unassembled WGS sequence"/>
</dbReference>
<evidence type="ECO:0000313" key="1">
    <source>
        <dbReference type="EMBL" id="KAI1693963.1"/>
    </source>
</evidence>
<dbReference type="AlphaFoldDB" id="A0AAD4MGH0"/>
<gene>
    <name evidence="1" type="ORF">DdX_20361</name>
</gene>
<protein>
    <submittedName>
        <fullName evidence="1">Uncharacterized protein</fullName>
    </submittedName>
</protein>
<comment type="caution">
    <text evidence="1">The sequence shown here is derived from an EMBL/GenBank/DDBJ whole genome shotgun (WGS) entry which is preliminary data.</text>
</comment>
<keyword evidence="2" id="KW-1185">Reference proteome</keyword>
<name>A0AAD4MGH0_9BILA</name>
<accession>A0AAD4MGH0</accession>
<proteinExistence type="predicted"/>